<dbReference type="InterPro" id="IPR004358">
    <property type="entry name" value="Sig_transdc_His_kin-like_C"/>
</dbReference>
<dbReference type="CDD" id="cd00082">
    <property type="entry name" value="HisKA"/>
    <property type="match status" value="1"/>
</dbReference>
<dbReference type="InterPro" id="IPR000014">
    <property type="entry name" value="PAS"/>
</dbReference>
<evidence type="ECO:0000256" key="3">
    <source>
        <dbReference type="ARBA" id="ARBA00022553"/>
    </source>
</evidence>
<dbReference type="Pfam" id="PF00512">
    <property type="entry name" value="HisKA"/>
    <property type="match status" value="1"/>
</dbReference>
<dbReference type="SUPFAM" id="SSF55874">
    <property type="entry name" value="ATPase domain of HSP90 chaperone/DNA topoisomerase II/histidine kinase"/>
    <property type="match status" value="1"/>
</dbReference>
<dbReference type="Gene3D" id="1.10.287.130">
    <property type="match status" value="1"/>
</dbReference>
<comment type="caution">
    <text evidence="7">The sequence shown here is derived from an EMBL/GenBank/DDBJ whole genome shotgun (WGS) entry which is preliminary data.</text>
</comment>
<protein>
    <recommendedName>
        <fullName evidence="2">histidine kinase</fullName>
        <ecNumber evidence="2">2.7.13.3</ecNumber>
    </recommendedName>
</protein>
<gene>
    <name evidence="7" type="ORF">ABFZ84_01315</name>
</gene>
<dbReference type="PANTHER" id="PTHR43047">
    <property type="entry name" value="TWO-COMPONENT HISTIDINE PROTEIN KINASE"/>
    <property type="match status" value="1"/>
</dbReference>
<keyword evidence="3" id="KW-0597">Phosphoprotein</keyword>
<dbReference type="RefSeq" id="WP_369311996.1">
    <property type="nucleotide sequence ID" value="NZ_JBEHZE010000001.1"/>
</dbReference>
<dbReference type="PROSITE" id="PS50109">
    <property type="entry name" value="HIS_KIN"/>
    <property type="match status" value="1"/>
</dbReference>
<keyword evidence="5 7" id="KW-0418">Kinase</keyword>
<dbReference type="Gene3D" id="3.30.565.10">
    <property type="entry name" value="Histidine kinase-like ATPase, C-terminal domain"/>
    <property type="match status" value="1"/>
</dbReference>
<keyword evidence="4" id="KW-0808">Transferase</keyword>
<evidence type="ECO:0000259" key="6">
    <source>
        <dbReference type="PROSITE" id="PS50109"/>
    </source>
</evidence>
<sequence>MAIRLPSFLKALTGKNGQKARVSWRSTDGDPVVGLDHNGTIVAVTGAAETMIGGNDGPVGRSFLEFIARDDRAALKEALTRVSANMPSAPAIRLTVRLLAQAGDDARKSPRFVELALANNKDGTAILIRDRSEELNERRTANMTANGATTAEAEHGVSADMLADLGHELKTPLNAIMGFAETMRTETFGPLGHEKYNEYADLIHSSGGHLAELISAILDRAKLAAGRYEIAPVLSAPGPLAKTCAEMVRGETEKAGLSLNIDIAENLPETMLDCRTVKQILINLLSNAVKFTADGEVSLNVRETDGTISFTVADTGVGMSQIALARLGERFTDMHKNGVRGTAGTGLGLSLAFAMAKLHGGMLSLSSAPGEGTVATLTLPVAKTAAELSASGVSAARAADIQSQLDRVAQYRRERMDQNAA</sequence>
<dbReference type="PANTHER" id="PTHR43047:SF72">
    <property type="entry name" value="OSMOSENSING HISTIDINE PROTEIN KINASE SLN1"/>
    <property type="match status" value="1"/>
</dbReference>
<dbReference type="InterPro" id="IPR036890">
    <property type="entry name" value="HATPase_C_sf"/>
</dbReference>
<evidence type="ECO:0000256" key="5">
    <source>
        <dbReference type="ARBA" id="ARBA00022777"/>
    </source>
</evidence>
<dbReference type="Proteomes" id="UP001560685">
    <property type="component" value="Unassembled WGS sequence"/>
</dbReference>
<accession>A0ABV3Z499</accession>
<dbReference type="CDD" id="cd00130">
    <property type="entry name" value="PAS"/>
    <property type="match status" value="1"/>
</dbReference>
<dbReference type="EC" id="2.7.13.3" evidence="2"/>
<dbReference type="InterPro" id="IPR036097">
    <property type="entry name" value="HisK_dim/P_sf"/>
</dbReference>
<dbReference type="GO" id="GO:0016301">
    <property type="term" value="F:kinase activity"/>
    <property type="evidence" value="ECO:0007669"/>
    <property type="project" value="UniProtKB-KW"/>
</dbReference>
<keyword evidence="8" id="KW-1185">Reference proteome</keyword>
<evidence type="ECO:0000256" key="2">
    <source>
        <dbReference type="ARBA" id="ARBA00012438"/>
    </source>
</evidence>
<evidence type="ECO:0000313" key="7">
    <source>
        <dbReference type="EMBL" id="MEX6632177.1"/>
    </source>
</evidence>
<proteinExistence type="predicted"/>
<evidence type="ECO:0000256" key="1">
    <source>
        <dbReference type="ARBA" id="ARBA00000085"/>
    </source>
</evidence>
<reference evidence="7 8" key="1">
    <citation type="submission" date="2024-05" db="EMBL/GenBank/DDBJ databases">
        <title>Three bacterial strains, DH-69, EH-24, and ECK-19 isolated from coastal sediments.</title>
        <authorList>
            <person name="Ye Y.-Q."/>
            <person name="Du Z.-J."/>
        </authorList>
    </citation>
    <scope>NUCLEOTIDE SEQUENCE [LARGE SCALE GENOMIC DNA]</scope>
    <source>
        <strain evidence="7 8">ECK-19</strain>
    </source>
</reference>
<feature type="domain" description="Histidine kinase" evidence="6">
    <location>
        <begin position="164"/>
        <end position="383"/>
    </location>
</feature>
<dbReference type="InterPro" id="IPR005467">
    <property type="entry name" value="His_kinase_dom"/>
</dbReference>
<dbReference type="Pfam" id="PF02518">
    <property type="entry name" value="HATPase_c"/>
    <property type="match status" value="1"/>
</dbReference>
<dbReference type="SMART" id="SM00388">
    <property type="entry name" value="HisKA"/>
    <property type="match status" value="1"/>
</dbReference>
<dbReference type="SMART" id="SM00387">
    <property type="entry name" value="HATPase_c"/>
    <property type="match status" value="1"/>
</dbReference>
<evidence type="ECO:0000256" key="4">
    <source>
        <dbReference type="ARBA" id="ARBA00022679"/>
    </source>
</evidence>
<dbReference type="PRINTS" id="PR00344">
    <property type="entry name" value="BCTRLSENSOR"/>
</dbReference>
<dbReference type="InterPro" id="IPR003594">
    <property type="entry name" value="HATPase_dom"/>
</dbReference>
<evidence type="ECO:0000313" key="8">
    <source>
        <dbReference type="Proteomes" id="UP001560685"/>
    </source>
</evidence>
<comment type="catalytic activity">
    <reaction evidence="1">
        <text>ATP + protein L-histidine = ADP + protein N-phospho-L-histidine.</text>
        <dbReference type="EC" id="2.7.13.3"/>
    </reaction>
</comment>
<dbReference type="EMBL" id="JBEHZE010000001">
    <property type="protein sequence ID" value="MEX6632177.1"/>
    <property type="molecule type" value="Genomic_DNA"/>
</dbReference>
<name>A0ABV3Z499_9PROT</name>
<dbReference type="InterPro" id="IPR003661">
    <property type="entry name" value="HisK_dim/P_dom"/>
</dbReference>
<organism evidence="7 8">
    <name type="scientific">Hyphococcus lacteus</name>
    <dbReference type="NCBI Taxonomy" id="3143536"/>
    <lineage>
        <taxon>Bacteria</taxon>
        <taxon>Pseudomonadati</taxon>
        <taxon>Pseudomonadota</taxon>
        <taxon>Alphaproteobacteria</taxon>
        <taxon>Parvularculales</taxon>
        <taxon>Parvularculaceae</taxon>
        <taxon>Hyphococcus</taxon>
    </lineage>
</organism>
<dbReference type="SUPFAM" id="SSF47384">
    <property type="entry name" value="Homodimeric domain of signal transducing histidine kinase"/>
    <property type="match status" value="1"/>
</dbReference>